<dbReference type="PROSITE" id="PS51019">
    <property type="entry name" value="REELIN"/>
    <property type="match status" value="1"/>
</dbReference>
<dbReference type="PANTHER" id="PTHR45828">
    <property type="entry name" value="CYTOCHROME B561/FERRIC REDUCTASE TRANSMEMBRANE"/>
    <property type="match status" value="1"/>
</dbReference>
<reference evidence="2" key="1">
    <citation type="submission" date="2020-03" db="EMBL/GenBank/DDBJ databases">
        <authorList>
            <person name="Chebbi M.A."/>
            <person name="Drezen J.M."/>
        </authorList>
    </citation>
    <scope>NUCLEOTIDE SEQUENCE</scope>
    <source>
        <tissue evidence="2">Whole body</tissue>
    </source>
</reference>
<dbReference type="CDD" id="cd08544">
    <property type="entry name" value="Reeler"/>
    <property type="match status" value="1"/>
</dbReference>
<dbReference type="InterPro" id="IPR051237">
    <property type="entry name" value="Ferric-chelate_Red/DefProt"/>
</dbReference>
<dbReference type="OrthoDB" id="2419613at2759"/>
<dbReference type="GO" id="GO:0016020">
    <property type="term" value="C:membrane"/>
    <property type="evidence" value="ECO:0007669"/>
    <property type="project" value="TreeGrafter"/>
</dbReference>
<feature type="domain" description="Reelin" evidence="1">
    <location>
        <begin position="43"/>
        <end position="167"/>
    </location>
</feature>
<feature type="non-terminal residue" evidence="2">
    <location>
        <position position="1"/>
    </location>
</feature>
<evidence type="ECO:0000259" key="1">
    <source>
        <dbReference type="PROSITE" id="PS51019"/>
    </source>
</evidence>
<accession>A0A8J5QYJ8</accession>
<dbReference type="EMBL" id="JAAOIC020000048">
    <property type="protein sequence ID" value="KAG8036937.1"/>
    <property type="molecule type" value="Genomic_DNA"/>
</dbReference>
<dbReference type="AlphaFoldDB" id="A0A8J5QYJ8"/>
<evidence type="ECO:0000313" key="2">
    <source>
        <dbReference type="EMBL" id="KAG8036937.1"/>
    </source>
</evidence>
<dbReference type="PANTHER" id="PTHR45828:SF40">
    <property type="entry name" value="REELIN DOMAIN-CONTAINING PROTEIN"/>
    <property type="match status" value="1"/>
</dbReference>
<organism evidence="2 3">
    <name type="scientific">Cotesia typhae</name>
    <dbReference type="NCBI Taxonomy" id="2053667"/>
    <lineage>
        <taxon>Eukaryota</taxon>
        <taxon>Metazoa</taxon>
        <taxon>Ecdysozoa</taxon>
        <taxon>Arthropoda</taxon>
        <taxon>Hexapoda</taxon>
        <taxon>Insecta</taxon>
        <taxon>Pterygota</taxon>
        <taxon>Neoptera</taxon>
        <taxon>Endopterygota</taxon>
        <taxon>Hymenoptera</taxon>
        <taxon>Apocrita</taxon>
        <taxon>Ichneumonoidea</taxon>
        <taxon>Braconidae</taxon>
        <taxon>Microgastrinae</taxon>
        <taxon>Cotesia</taxon>
    </lineage>
</organism>
<dbReference type="Proteomes" id="UP000729913">
    <property type="component" value="Unassembled WGS sequence"/>
</dbReference>
<evidence type="ECO:0000313" key="3">
    <source>
        <dbReference type="Proteomes" id="UP000729913"/>
    </source>
</evidence>
<keyword evidence="3" id="KW-1185">Reference proteome</keyword>
<protein>
    <recommendedName>
        <fullName evidence="1">Reelin domain-containing protein</fullName>
    </recommendedName>
</protein>
<proteinExistence type="predicted"/>
<dbReference type="InterPro" id="IPR002861">
    <property type="entry name" value="Reeler_dom"/>
</dbReference>
<name>A0A8J5QYJ8_9HYME</name>
<gene>
    <name evidence="2" type="ORF">G9C98_004259</name>
</gene>
<dbReference type="Pfam" id="PF02014">
    <property type="entry name" value="Reeler"/>
    <property type="match status" value="1"/>
</dbReference>
<sequence>SLLVRVLLRGRSAICLEDLQEDKALIELTISLVVIVIVGLLALTSVNGFPDGAPVDVCVKERPNQPYHGQFRSQPVNTSPYQIIASSKDYAPGKQISVSIKGDTFKGFFIQARDSRTHAWIGSFATTPNTKVFDECSSVTHADSKDKQEATFIWNSPTKGQGQVYFT</sequence>
<reference evidence="2" key="2">
    <citation type="submission" date="2021-04" db="EMBL/GenBank/DDBJ databases">
        <title>Genome-wide patterns of bracovirus chromosomal integration into multiple host tissues during parasitism.</title>
        <authorList>
            <person name="Chebbi M.A.C."/>
        </authorList>
    </citation>
    <scope>NUCLEOTIDE SEQUENCE</scope>
    <source>
        <tissue evidence="2">Whole body</tissue>
    </source>
</reference>
<comment type="caution">
    <text evidence="2">The sequence shown here is derived from an EMBL/GenBank/DDBJ whole genome shotgun (WGS) entry which is preliminary data.</text>
</comment>